<evidence type="ECO:0008006" key="8">
    <source>
        <dbReference type="Google" id="ProtNLM"/>
    </source>
</evidence>
<evidence type="ECO:0000313" key="6">
    <source>
        <dbReference type="EMBL" id="GBO14144.1"/>
    </source>
</evidence>
<dbReference type="PANTHER" id="PTHR10342:SF273">
    <property type="entry name" value="RE14504P"/>
    <property type="match status" value="1"/>
</dbReference>
<dbReference type="EMBL" id="BGPR01038312">
    <property type="protein sequence ID" value="GBO14140.1"/>
    <property type="molecule type" value="Genomic_DNA"/>
</dbReference>
<feature type="non-terminal residue" evidence="5">
    <location>
        <position position="1"/>
    </location>
</feature>
<evidence type="ECO:0000256" key="3">
    <source>
        <dbReference type="ARBA" id="ARBA00023180"/>
    </source>
</evidence>
<dbReference type="OrthoDB" id="6422027at2759"/>
<proteinExistence type="predicted"/>
<evidence type="ECO:0000256" key="4">
    <source>
        <dbReference type="SAM" id="MobiDB-lite"/>
    </source>
</evidence>
<keyword evidence="7" id="KW-1185">Reference proteome</keyword>
<accession>A0A4Y2URF9</accession>
<keyword evidence="2" id="KW-0106">Calcium</keyword>
<protein>
    <recommendedName>
        <fullName evidence="8">Sulfatase N-terminal domain-containing protein</fullName>
    </recommendedName>
</protein>
<dbReference type="InterPro" id="IPR047115">
    <property type="entry name" value="ARSB"/>
</dbReference>
<evidence type="ECO:0000256" key="2">
    <source>
        <dbReference type="ARBA" id="ARBA00022837"/>
    </source>
</evidence>
<dbReference type="AlphaFoldDB" id="A0A4Y2URF9"/>
<dbReference type="SUPFAM" id="SSF53649">
    <property type="entry name" value="Alkaline phosphatase-like"/>
    <property type="match status" value="1"/>
</dbReference>
<dbReference type="Gene3D" id="3.40.720.10">
    <property type="entry name" value="Alkaline Phosphatase, subunit A"/>
    <property type="match status" value="1"/>
</dbReference>
<sequence>WNDVGWNNPEMQTPHLDELARNGVIMNQSYVQPICTPTKPVIGPNGGEQPCRECSALNTSRANVLPLVWIFGQEVPVQVPSPSSRHGTKLRGLSINNPRVATKPGYNLA</sequence>
<name>A0A4Y2URF9_ARAVE</name>
<feature type="region of interest" description="Disordered" evidence="4">
    <location>
        <begin position="79"/>
        <end position="109"/>
    </location>
</feature>
<dbReference type="GO" id="GO:0008484">
    <property type="term" value="F:sulfuric ester hydrolase activity"/>
    <property type="evidence" value="ECO:0007669"/>
    <property type="project" value="InterPro"/>
</dbReference>
<reference evidence="5 7" key="1">
    <citation type="journal article" date="2019" name="Sci. Rep.">
        <title>Orb-weaving spider Araneus ventricosus genome elucidates the spidroin gene catalogue.</title>
        <authorList>
            <person name="Kono N."/>
            <person name="Nakamura H."/>
            <person name="Ohtoshi R."/>
            <person name="Moran D.A.P."/>
            <person name="Shinohara A."/>
            <person name="Yoshida Y."/>
            <person name="Fujiwara M."/>
            <person name="Mori M."/>
            <person name="Tomita M."/>
            <person name="Arakawa K."/>
        </authorList>
    </citation>
    <scope>NUCLEOTIDE SEQUENCE [LARGE SCALE GENOMIC DNA]</scope>
</reference>
<dbReference type="InterPro" id="IPR017850">
    <property type="entry name" value="Alkaline_phosphatase_core_sf"/>
</dbReference>
<evidence type="ECO:0000256" key="1">
    <source>
        <dbReference type="ARBA" id="ARBA00022723"/>
    </source>
</evidence>
<organism evidence="5 7">
    <name type="scientific">Araneus ventricosus</name>
    <name type="common">Orbweaver spider</name>
    <name type="synonym">Epeira ventricosa</name>
    <dbReference type="NCBI Taxonomy" id="182803"/>
    <lineage>
        <taxon>Eukaryota</taxon>
        <taxon>Metazoa</taxon>
        <taxon>Ecdysozoa</taxon>
        <taxon>Arthropoda</taxon>
        <taxon>Chelicerata</taxon>
        <taxon>Arachnida</taxon>
        <taxon>Araneae</taxon>
        <taxon>Araneomorphae</taxon>
        <taxon>Entelegynae</taxon>
        <taxon>Araneoidea</taxon>
        <taxon>Araneidae</taxon>
        <taxon>Araneus</taxon>
    </lineage>
</organism>
<dbReference type="Proteomes" id="UP000499080">
    <property type="component" value="Unassembled WGS sequence"/>
</dbReference>
<evidence type="ECO:0000313" key="7">
    <source>
        <dbReference type="Proteomes" id="UP000499080"/>
    </source>
</evidence>
<dbReference type="EMBL" id="BGPR01038314">
    <property type="protein sequence ID" value="GBO14144.1"/>
    <property type="molecule type" value="Genomic_DNA"/>
</dbReference>
<keyword evidence="3" id="KW-0325">Glycoprotein</keyword>
<keyword evidence="1" id="KW-0479">Metal-binding</keyword>
<dbReference type="GO" id="GO:0046872">
    <property type="term" value="F:metal ion binding"/>
    <property type="evidence" value="ECO:0007669"/>
    <property type="project" value="UniProtKB-KW"/>
</dbReference>
<comment type="caution">
    <text evidence="5">The sequence shown here is derived from an EMBL/GenBank/DDBJ whole genome shotgun (WGS) entry which is preliminary data.</text>
</comment>
<gene>
    <name evidence="6" type="ORF">AVEN_144845_1</name>
    <name evidence="5" type="ORF">AVEN_232031_1</name>
</gene>
<dbReference type="PANTHER" id="PTHR10342">
    <property type="entry name" value="ARYLSULFATASE"/>
    <property type="match status" value="1"/>
</dbReference>
<evidence type="ECO:0000313" key="5">
    <source>
        <dbReference type="EMBL" id="GBO14140.1"/>
    </source>
</evidence>